<keyword evidence="1" id="KW-0500">Molybdenum</keyword>
<dbReference type="Pfam" id="PF13531">
    <property type="entry name" value="SBP_bac_11"/>
    <property type="match status" value="1"/>
</dbReference>
<dbReference type="EMBL" id="CP009506">
    <property type="protein sequence ID" value="AKB26997.1"/>
    <property type="molecule type" value="Genomic_DNA"/>
</dbReference>
<dbReference type="SMART" id="SM00062">
    <property type="entry name" value="PBPb"/>
    <property type="match status" value="1"/>
</dbReference>
<dbReference type="NCBIfam" id="TIGR01256">
    <property type="entry name" value="modA"/>
    <property type="match status" value="1"/>
</dbReference>
<dbReference type="InterPro" id="IPR001638">
    <property type="entry name" value="Solute-binding_3/MltF_N"/>
</dbReference>
<dbReference type="SUPFAM" id="SSF53850">
    <property type="entry name" value="Periplasmic binding protein-like II"/>
    <property type="match status" value="1"/>
</dbReference>
<organism evidence="5 6">
    <name type="scientific">Methanosarcina siciliae T4/M</name>
    <dbReference type="NCBI Taxonomy" id="1434120"/>
    <lineage>
        <taxon>Archaea</taxon>
        <taxon>Methanobacteriati</taxon>
        <taxon>Methanobacteriota</taxon>
        <taxon>Stenosarchaea group</taxon>
        <taxon>Methanomicrobia</taxon>
        <taxon>Methanosarcinales</taxon>
        <taxon>Methanosarcinaceae</taxon>
        <taxon>Methanosarcina</taxon>
    </lineage>
</organism>
<dbReference type="PANTHER" id="PTHR30632:SF0">
    <property type="entry name" value="SULFATE-BINDING PROTEIN"/>
    <property type="match status" value="1"/>
</dbReference>
<dbReference type="InterPro" id="IPR050682">
    <property type="entry name" value="ModA/WtpA"/>
</dbReference>
<dbReference type="KEGG" id="msw:MSSIT_0278"/>
<dbReference type="FunFam" id="3.40.190.10:FF:000035">
    <property type="entry name" value="Molybdate ABC transporter substrate-binding protein"/>
    <property type="match status" value="1"/>
</dbReference>
<gene>
    <name evidence="5" type="ORF">MSSIT_0278</name>
</gene>
<accession>A0A0E3P3E4</accession>
<evidence type="ECO:0000256" key="3">
    <source>
        <dbReference type="ARBA" id="ARBA00022729"/>
    </source>
</evidence>
<keyword evidence="2" id="KW-0479">Metal-binding</keyword>
<dbReference type="HOGENOM" id="CLU_065520_2_0_2"/>
<dbReference type="CDD" id="cd13517">
    <property type="entry name" value="PBP2_ModA3_like"/>
    <property type="match status" value="1"/>
</dbReference>
<dbReference type="GO" id="GO:0015689">
    <property type="term" value="P:molybdate ion transport"/>
    <property type="evidence" value="ECO:0007669"/>
    <property type="project" value="InterPro"/>
</dbReference>
<dbReference type="PATRIC" id="fig|1434120.4.peg.353"/>
<dbReference type="GO" id="GO:0046872">
    <property type="term" value="F:metal ion binding"/>
    <property type="evidence" value="ECO:0007669"/>
    <property type="project" value="UniProtKB-KW"/>
</dbReference>
<evidence type="ECO:0000259" key="4">
    <source>
        <dbReference type="SMART" id="SM00062"/>
    </source>
</evidence>
<keyword evidence="3" id="KW-0732">Signal</keyword>
<dbReference type="PANTHER" id="PTHR30632">
    <property type="entry name" value="MOLYBDATE-BINDING PERIPLASMIC PROTEIN"/>
    <property type="match status" value="1"/>
</dbReference>
<dbReference type="RefSeq" id="WP_048169418.1">
    <property type="nucleotide sequence ID" value="NZ_CP009506.1"/>
</dbReference>
<proteinExistence type="predicted"/>
<dbReference type="Gene3D" id="3.40.190.10">
    <property type="entry name" value="Periplasmic binding protein-like II"/>
    <property type="match status" value="2"/>
</dbReference>
<reference evidence="5 6" key="1">
    <citation type="submission" date="2014-07" db="EMBL/GenBank/DDBJ databases">
        <title>Methanogenic archaea and the global carbon cycle.</title>
        <authorList>
            <person name="Henriksen J.R."/>
            <person name="Luke J."/>
            <person name="Reinhart S."/>
            <person name="Benedict M.N."/>
            <person name="Youngblut N.D."/>
            <person name="Metcalf M.E."/>
            <person name="Whitaker R.J."/>
            <person name="Metcalf W.W."/>
        </authorList>
    </citation>
    <scope>NUCLEOTIDE SEQUENCE [LARGE SCALE GENOMIC DNA]</scope>
    <source>
        <strain evidence="5 6">T4/M</strain>
    </source>
</reference>
<evidence type="ECO:0000313" key="5">
    <source>
        <dbReference type="EMBL" id="AKB26997.1"/>
    </source>
</evidence>
<dbReference type="InterPro" id="IPR005950">
    <property type="entry name" value="ModA"/>
</dbReference>
<name>A0A0E3P3E4_9EURY</name>
<dbReference type="GO" id="GO:0030973">
    <property type="term" value="F:molybdate ion binding"/>
    <property type="evidence" value="ECO:0007669"/>
    <property type="project" value="TreeGrafter"/>
</dbReference>
<dbReference type="OrthoDB" id="15033at2157"/>
<feature type="domain" description="Solute-binding protein family 3/N-terminal" evidence="4">
    <location>
        <begin position="42"/>
        <end position="268"/>
    </location>
</feature>
<dbReference type="AlphaFoldDB" id="A0A0E3P3E4"/>
<evidence type="ECO:0000256" key="1">
    <source>
        <dbReference type="ARBA" id="ARBA00022505"/>
    </source>
</evidence>
<keyword evidence="6" id="KW-1185">Reference proteome</keyword>
<evidence type="ECO:0000313" key="6">
    <source>
        <dbReference type="Proteomes" id="UP000033111"/>
    </source>
</evidence>
<sequence length="271" mass="29348">MKKVCAFLIIMMLAITLSGSGCADKGTSTVSETQEKEFSGQQITVCSGAGLIKPMNELIANFENETGAEIEVRYGGSAELFGILTSKECDVFIPGDFYYTGQAMEKNYVFNESVTNLTLHIPVIAVPEENPANISTLDDLGKPGVKLALGDPKGPAIGRVSEAIFTKEGILPEVENNTIVKTATVNQLLIYTVSGEADATIIWEDMASWSEASGKLETIPIPEEQNKIKTIPTAVSVYSEDTELAEAFNTYIAGEEAKEVWEKWGFEPCEP</sequence>
<dbReference type="PROSITE" id="PS51257">
    <property type="entry name" value="PROKAR_LIPOPROTEIN"/>
    <property type="match status" value="1"/>
</dbReference>
<dbReference type="GeneID" id="24859034"/>
<dbReference type="PIRSF" id="PIRSF004846">
    <property type="entry name" value="ModA"/>
    <property type="match status" value="1"/>
</dbReference>
<dbReference type="Proteomes" id="UP000033111">
    <property type="component" value="Chromosome"/>
</dbReference>
<protein>
    <submittedName>
        <fullName evidence="5">Molybdenum ABC transporter, periplasmic molybdenum-binding protein ModA</fullName>
    </submittedName>
</protein>
<evidence type="ECO:0000256" key="2">
    <source>
        <dbReference type="ARBA" id="ARBA00022723"/>
    </source>
</evidence>